<name>A0A2N3PSV8_9PROT</name>
<dbReference type="InterPro" id="IPR011146">
    <property type="entry name" value="HIT-like"/>
</dbReference>
<evidence type="ECO:0000256" key="3">
    <source>
        <dbReference type="PROSITE-ProRule" id="PRU00464"/>
    </source>
</evidence>
<dbReference type="InterPro" id="IPR036265">
    <property type="entry name" value="HIT-like_sf"/>
</dbReference>
<accession>A0A2N3PSV8</accession>
<dbReference type="InterPro" id="IPR019808">
    <property type="entry name" value="Histidine_triad_CS"/>
</dbReference>
<keyword evidence="6" id="KW-1185">Reference proteome</keyword>
<evidence type="ECO:0000313" key="5">
    <source>
        <dbReference type="EMBL" id="PKU23490.1"/>
    </source>
</evidence>
<dbReference type="PRINTS" id="PR00332">
    <property type="entry name" value="HISTRIAD"/>
</dbReference>
<dbReference type="RefSeq" id="WP_101251761.1">
    <property type="nucleotide sequence ID" value="NZ_PIUM01000020.1"/>
</dbReference>
<dbReference type="PROSITE" id="PS00892">
    <property type="entry name" value="HIT_1"/>
    <property type="match status" value="1"/>
</dbReference>
<feature type="domain" description="HIT" evidence="4">
    <location>
        <begin position="8"/>
        <end position="120"/>
    </location>
</feature>
<dbReference type="GO" id="GO:0003824">
    <property type="term" value="F:catalytic activity"/>
    <property type="evidence" value="ECO:0007669"/>
    <property type="project" value="InterPro"/>
</dbReference>
<dbReference type="AlphaFoldDB" id="A0A2N3PSV8"/>
<feature type="active site" description="Tele-AMP-histidine intermediate" evidence="1">
    <location>
        <position position="104"/>
    </location>
</feature>
<dbReference type="EMBL" id="PIUM01000020">
    <property type="protein sequence ID" value="PKU23490.1"/>
    <property type="molecule type" value="Genomic_DNA"/>
</dbReference>
<proteinExistence type="predicted"/>
<evidence type="ECO:0000313" key="6">
    <source>
        <dbReference type="Proteomes" id="UP000233293"/>
    </source>
</evidence>
<dbReference type="OrthoDB" id="9784774at2"/>
<feature type="short sequence motif" description="Histidine triad motif" evidence="2 3">
    <location>
        <begin position="102"/>
        <end position="106"/>
    </location>
</feature>
<evidence type="ECO:0000256" key="1">
    <source>
        <dbReference type="PIRSR" id="PIRSR601310-1"/>
    </source>
</evidence>
<protein>
    <submittedName>
        <fullName evidence="5">Histidine triad nucleotide-binding protein</fullName>
    </submittedName>
</protein>
<evidence type="ECO:0000256" key="2">
    <source>
        <dbReference type="PIRSR" id="PIRSR601310-3"/>
    </source>
</evidence>
<dbReference type="Proteomes" id="UP000233293">
    <property type="component" value="Unassembled WGS sequence"/>
</dbReference>
<dbReference type="SUPFAM" id="SSF54197">
    <property type="entry name" value="HIT-like"/>
    <property type="match status" value="1"/>
</dbReference>
<evidence type="ECO:0000259" key="4">
    <source>
        <dbReference type="PROSITE" id="PS51084"/>
    </source>
</evidence>
<dbReference type="CDD" id="cd01276">
    <property type="entry name" value="PKCI_related"/>
    <property type="match status" value="1"/>
</dbReference>
<dbReference type="PANTHER" id="PTHR23089">
    <property type="entry name" value="HISTIDINE TRIAD HIT PROTEIN"/>
    <property type="match status" value="1"/>
</dbReference>
<organism evidence="5 6">
    <name type="scientific">Telmatospirillum siberiense</name>
    <dbReference type="NCBI Taxonomy" id="382514"/>
    <lineage>
        <taxon>Bacteria</taxon>
        <taxon>Pseudomonadati</taxon>
        <taxon>Pseudomonadota</taxon>
        <taxon>Alphaproteobacteria</taxon>
        <taxon>Rhodospirillales</taxon>
        <taxon>Rhodospirillaceae</taxon>
        <taxon>Telmatospirillum</taxon>
    </lineage>
</organism>
<dbReference type="Pfam" id="PF01230">
    <property type="entry name" value="HIT"/>
    <property type="match status" value="1"/>
</dbReference>
<dbReference type="Gene3D" id="3.30.428.10">
    <property type="entry name" value="HIT-like"/>
    <property type="match status" value="1"/>
</dbReference>
<dbReference type="InterPro" id="IPR001310">
    <property type="entry name" value="Histidine_triad_HIT"/>
</dbReference>
<comment type="caution">
    <text evidence="5">The sequence shown here is derived from an EMBL/GenBank/DDBJ whole genome shotgun (WGS) entry which is preliminary data.</text>
</comment>
<gene>
    <name evidence="5" type="ORF">CWS72_16700</name>
</gene>
<dbReference type="PROSITE" id="PS51084">
    <property type="entry name" value="HIT_2"/>
    <property type="match status" value="1"/>
</dbReference>
<reference evidence="6" key="1">
    <citation type="submission" date="2017-12" db="EMBL/GenBank/DDBJ databases">
        <title>Draft genome sequence of Telmatospirillum siberiense 26-4b1T, an acidotolerant peatland alphaproteobacterium potentially involved in sulfur cycling.</title>
        <authorList>
            <person name="Hausmann B."/>
            <person name="Pjevac P."/>
            <person name="Schreck K."/>
            <person name="Herbold C.W."/>
            <person name="Daims H."/>
            <person name="Wagner M."/>
            <person name="Pester M."/>
            <person name="Loy A."/>
        </authorList>
    </citation>
    <scope>NUCLEOTIDE SEQUENCE [LARGE SCALE GENOMIC DNA]</scope>
    <source>
        <strain evidence="6">26-4b1</strain>
    </source>
</reference>
<sequence length="120" mass="13086">MAYDPNNVFARILRGEIPCKKVYEDDFALAFHDIAPQAPVHVLVIPKGAYVSWDDFSKTAPDAEIGGFIRAVGAVARQLGLDEPGYRLLANTGRDGGQEVPHFHIHLFGGRVLGRMVAAD</sequence>